<comment type="caution">
    <text evidence="1">The sequence shown here is derived from an EMBL/GenBank/DDBJ whole genome shotgun (WGS) entry which is preliminary data.</text>
</comment>
<evidence type="ECO:0000313" key="2">
    <source>
        <dbReference type="Proteomes" id="UP001239111"/>
    </source>
</evidence>
<keyword evidence="2" id="KW-1185">Reference proteome</keyword>
<name>A0ACC2PRU7_9HYME</name>
<accession>A0ACC2PRU7</accession>
<protein>
    <submittedName>
        <fullName evidence="1">Uncharacterized protein</fullName>
    </submittedName>
</protein>
<reference evidence="1" key="1">
    <citation type="submission" date="2023-04" db="EMBL/GenBank/DDBJ databases">
        <title>A chromosome-level genome assembly of the parasitoid wasp Eretmocerus hayati.</title>
        <authorList>
            <person name="Zhong Y."/>
            <person name="Liu S."/>
            <person name="Liu Y."/>
        </authorList>
    </citation>
    <scope>NUCLEOTIDE SEQUENCE</scope>
    <source>
        <strain evidence="1">ZJU_SS_LIU_2023</strain>
    </source>
</reference>
<dbReference type="Proteomes" id="UP001239111">
    <property type="component" value="Chromosome 1"/>
</dbReference>
<evidence type="ECO:0000313" key="1">
    <source>
        <dbReference type="EMBL" id="KAJ8684510.1"/>
    </source>
</evidence>
<dbReference type="EMBL" id="CM056741">
    <property type="protein sequence ID" value="KAJ8684510.1"/>
    <property type="molecule type" value="Genomic_DNA"/>
</dbReference>
<proteinExistence type="predicted"/>
<organism evidence="1 2">
    <name type="scientific">Eretmocerus hayati</name>
    <dbReference type="NCBI Taxonomy" id="131215"/>
    <lineage>
        <taxon>Eukaryota</taxon>
        <taxon>Metazoa</taxon>
        <taxon>Ecdysozoa</taxon>
        <taxon>Arthropoda</taxon>
        <taxon>Hexapoda</taxon>
        <taxon>Insecta</taxon>
        <taxon>Pterygota</taxon>
        <taxon>Neoptera</taxon>
        <taxon>Endopterygota</taxon>
        <taxon>Hymenoptera</taxon>
        <taxon>Apocrita</taxon>
        <taxon>Proctotrupomorpha</taxon>
        <taxon>Chalcidoidea</taxon>
        <taxon>Aphelinidae</taxon>
        <taxon>Aphelininae</taxon>
        <taxon>Eretmocerus</taxon>
    </lineage>
</organism>
<sequence>MGQERERIYREKNVIIFGVQESNDPLYLSQVINSMLARAPFNPQDIQYYRIGKEAVDKPRPVKLILQTASDGFCVTRRNCVAATLDVQVTRLRFNSGKYSL</sequence>
<gene>
    <name evidence="1" type="ORF">QAD02_020302</name>
</gene>